<keyword evidence="2" id="KW-1185">Reference proteome</keyword>
<organism evidence="1 2">
    <name type="scientific">Taxus chinensis</name>
    <name type="common">Chinese yew</name>
    <name type="synonym">Taxus wallichiana var. chinensis</name>
    <dbReference type="NCBI Taxonomy" id="29808"/>
    <lineage>
        <taxon>Eukaryota</taxon>
        <taxon>Viridiplantae</taxon>
        <taxon>Streptophyta</taxon>
        <taxon>Embryophyta</taxon>
        <taxon>Tracheophyta</taxon>
        <taxon>Spermatophyta</taxon>
        <taxon>Pinopsida</taxon>
        <taxon>Pinidae</taxon>
        <taxon>Conifers II</taxon>
        <taxon>Cupressales</taxon>
        <taxon>Taxaceae</taxon>
        <taxon>Taxus</taxon>
    </lineage>
</organism>
<dbReference type="EMBL" id="JAHRHJ020003813">
    <property type="protein sequence ID" value="KAH9289815.1"/>
    <property type="molecule type" value="Genomic_DNA"/>
</dbReference>
<protein>
    <submittedName>
        <fullName evidence="1">Uncharacterized protein</fullName>
    </submittedName>
</protein>
<gene>
    <name evidence="1" type="ORF">KI387_033932</name>
</gene>
<feature type="non-terminal residue" evidence="1">
    <location>
        <position position="79"/>
    </location>
</feature>
<reference evidence="1 2" key="1">
    <citation type="journal article" date="2021" name="Nat. Plants">
        <title>The Taxus genome provides insights into paclitaxel biosynthesis.</title>
        <authorList>
            <person name="Xiong X."/>
            <person name="Gou J."/>
            <person name="Liao Q."/>
            <person name="Li Y."/>
            <person name="Zhou Q."/>
            <person name="Bi G."/>
            <person name="Li C."/>
            <person name="Du R."/>
            <person name="Wang X."/>
            <person name="Sun T."/>
            <person name="Guo L."/>
            <person name="Liang H."/>
            <person name="Lu P."/>
            <person name="Wu Y."/>
            <person name="Zhang Z."/>
            <person name="Ro D.K."/>
            <person name="Shang Y."/>
            <person name="Huang S."/>
            <person name="Yan J."/>
        </authorList>
    </citation>
    <scope>NUCLEOTIDE SEQUENCE [LARGE SCALE GENOMIC DNA]</scope>
    <source>
        <strain evidence="1">Ta-2019</strain>
    </source>
</reference>
<proteinExistence type="predicted"/>
<name>A0AA38BTM3_TAXCH</name>
<evidence type="ECO:0000313" key="2">
    <source>
        <dbReference type="Proteomes" id="UP000824469"/>
    </source>
</evidence>
<sequence length="79" mass="8889">GPWDSWDVGTRGARTSQFGRNRRFLSGTSGPKVRGGRELADLAETGDFCVGHPGQKYAEDANRPIRPKQEIFIWDIRDK</sequence>
<comment type="caution">
    <text evidence="1">The sequence shown here is derived from an EMBL/GenBank/DDBJ whole genome shotgun (WGS) entry which is preliminary data.</text>
</comment>
<accession>A0AA38BTM3</accession>
<dbReference type="Proteomes" id="UP000824469">
    <property type="component" value="Unassembled WGS sequence"/>
</dbReference>
<dbReference type="AlphaFoldDB" id="A0AA38BTM3"/>
<feature type="non-terminal residue" evidence="1">
    <location>
        <position position="1"/>
    </location>
</feature>
<evidence type="ECO:0000313" key="1">
    <source>
        <dbReference type="EMBL" id="KAH9289815.1"/>
    </source>
</evidence>